<proteinExistence type="predicted"/>
<dbReference type="InterPro" id="IPR000835">
    <property type="entry name" value="HTH_MarR-typ"/>
</dbReference>
<evidence type="ECO:0000256" key="3">
    <source>
        <dbReference type="ARBA" id="ARBA00023163"/>
    </source>
</evidence>
<feature type="domain" description="HTH marR-type" evidence="5">
    <location>
        <begin position="37"/>
        <end position="169"/>
    </location>
</feature>
<dbReference type="EMBL" id="LT670849">
    <property type="protein sequence ID" value="SHN81573.1"/>
    <property type="molecule type" value="Genomic_DNA"/>
</dbReference>
<name>A0A1M7UF09_9BRAD</name>
<feature type="region of interest" description="Disordered" evidence="4">
    <location>
        <begin position="1"/>
        <end position="24"/>
    </location>
</feature>
<dbReference type="InterPro" id="IPR023187">
    <property type="entry name" value="Tscrpt_reg_MarR-type_CS"/>
</dbReference>
<dbReference type="GO" id="GO:0003700">
    <property type="term" value="F:DNA-binding transcription factor activity"/>
    <property type="evidence" value="ECO:0007669"/>
    <property type="project" value="InterPro"/>
</dbReference>
<accession>A0A1M7UF09</accession>
<evidence type="ECO:0000313" key="6">
    <source>
        <dbReference type="EMBL" id="SHN81573.1"/>
    </source>
</evidence>
<sequence length="187" mass="20934">MTSLKKSTARKKASKASLTKASPAKRRAVAEAELPFADSVGYQVRATHRALQRFLQFKIEPHGITTGMWYFLRALWHEDGLTQRELSNRVGTMEPTTLSAILVMEKKGLVRRVRNADDRRKWHIHLTPKGRAAKARLLPLAREVVDTAVQNLSRSEVAQLLKNLADVQNSLNTTLARLDGANNATVE</sequence>
<dbReference type="InterPro" id="IPR036388">
    <property type="entry name" value="WH-like_DNA-bd_sf"/>
</dbReference>
<dbReference type="OrthoDB" id="511972at2"/>
<dbReference type="AlphaFoldDB" id="A0A1M7UF09"/>
<evidence type="ECO:0000313" key="7">
    <source>
        <dbReference type="Proteomes" id="UP000184096"/>
    </source>
</evidence>
<dbReference type="Gene3D" id="1.10.10.10">
    <property type="entry name" value="Winged helix-like DNA-binding domain superfamily/Winged helix DNA-binding domain"/>
    <property type="match status" value="1"/>
</dbReference>
<dbReference type="PROSITE" id="PS01117">
    <property type="entry name" value="HTH_MARR_1"/>
    <property type="match status" value="1"/>
</dbReference>
<reference evidence="7" key="1">
    <citation type="submission" date="2016-11" db="EMBL/GenBank/DDBJ databases">
        <authorList>
            <person name="Varghese N."/>
            <person name="Submissions S."/>
        </authorList>
    </citation>
    <scope>NUCLEOTIDE SEQUENCE [LARGE SCALE GENOMIC DNA]</scope>
    <source>
        <strain evidence="7">GAS401</strain>
    </source>
</reference>
<gene>
    <name evidence="6" type="ORF">SAMN05444170_4773</name>
</gene>
<evidence type="ECO:0000259" key="5">
    <source>
        <dbReference type="PROSITE" id="PS50995"/>
    </source>
</evidence>
<dbReference type="PANTHER" id="PTHR33164">
    <property type="entry name" value="TRANSCRIPTIONAL REGULATOR, MARR FAMILY"/>
    <property type="match status" value="1"/>
</dbReference>
<dbReference type="SMART" id="SM00347">
    <property type="entry name" value="HTH_MARR"/>
    <property type="match status" value="1"/>
</dbReference>
<organism evidence="6 7">
    <name type="scientific">Bradyrhizobium erythrophlei</name>
    <dbReference type="NCBI Taxonomy" id="1437360"/>
    <lineage>
        <taxon>Bacteria</taxon>
        <taxon>Pseudomonadati</taxon>
        <taxon>Pseudomonadota</taxon>
        <taxon>Alphaproteobacteria</taxon>
        <taxon>Hyphomicrobiales</taxon>
        <taxon>Nitrobacteraceae</taxon>
        <taxon>Bradyrhizobium</taxon>
    </lineage>
</organism>
<dbReference type="InterPro" id="IPR039422">
    <property type="entry name" value="MarR/SlyA-like"/>
</dbReference>
<evidence type="ECO:0000256" key="4">
    <source>
        <dbReference type="SAM" id="MobiDB-lite"/>
    </source>
</evidence>
<keyword evidence="7" id="KW-1185">Reference proteome</keyword>
<evidence type="ECO:0000256" key="2">
    <source>
        <dbReference type="ARBA" id="ARBA00023125"/>
    </source>
</evidence>
<dbReference type="InterPro" id="IPR036390">
    <property type="entry name" value="WH_DNA-bd_sf"/>
</dbReference>
<dbReference type="PANTHER" id="PTHR33164:SF43">
    <property type="entry name" value="HTH-TYPE TRANSCRIPTIONAL REPRESSOR YETL"/>
    <property type="match status" value="1"/>
</dbReference>
<keyword evidence="3" id="KW-0804">Transcription</keyword>
<evidence type="ECO:0000256" key="1">
    <source>
        <dbReference type="ARBA" id="ARBA00023015"/>
    </source>
</evidence>
<keyword evidence="2 6" id="KW-0238">DNA-binding</keyword>
<dbReference type="RefSeq" id="WP_156898670.1">
    <property type="nucleotide sequence ID" value="NZ_LT670849.1"/>
</dbReference>
<dbReference type="Pfam" id="PF01047">
    <property type="entry name" value="MarR"/>
    <property type="match status" value="1"/>
</dbReference>
<keyword evidence="1" id="KW-0805">Transcription regulation</keyword>
<dbReference type="SUPFAM" id="SSF46785">
    <property type="entry name" value="Winged helix' DNA-binding domain"/>
    <property type="match status" value="1"/>
</dbReference>
<dbReference type="PROSITE" id="PS50995">
    <property type="entry name" value="HTH_MARR_2"/>
    <property type="match status" value="1"/>
</dbReference>
<dbReference type="GO" id="GO:0003677">
    <property type="term" value="F:DNA binding"/>
    <property type="evidence" value="ECO:0007669"/>
    <property type="project" value="UniProtKB-KW"/>
</dbReference>
<protein>
    <submittedName>
        <fullName evidence="6">DNA-binding transcriptional regulator, MarR family</fullName>
    </submittedName>
</protein>
<dbReference type="Proteomes" id="UP000184096">
    <property type="component" value="Chromosome I"/>
</dbReference>
<dbReference type="GO" id="GO:0006950">
    <property type="term" value="P:response to stress"/>
    <property type="evidence" value="ECO:0007669"/>
    <property type="project" value="TreeGrafter"/>
</dbReference>